<comment type="domain">
    <text evidence="10">The DHHC domain is required for palmitoyltransferase activity.</text>
</comment>
<keyword evidence="6" id="KW-0564">Palmitate</keyword>
<dbReference type="AlphaFoldDB" id="A0A369IYE6"/>
<gene>
    <name evidence="12" type="primary">PFA3_1</name>
    <name evidence="12" type="ORF">Hypma_016329</name>
</gene>
<dbReference type="PANTHER" id="PTHR12246">
    <property type="entry name" value="PALMITOYLTRANSFERASE ZDHHC16"/>
    <property type="match status" value="1"/>
</dbReference>
<evidence type="ECO:0000256" key="10">
    <source>
        <dbReference type="RuleBase" id="RU079119"/>
    </source>
</evidence>
<protein>
    <recommendedName>
        <fullName evidence="10">Palmitoyltransferase</fullName>
        <ecNumber evidence="10">2.3.1.225</ecNumber>
    </recommendedName>
</protein>
<evidence type="ECO:0000256" key="9">
    <source>
        <dbReference type="ARBA" id="ARBA00048048"/>
    </source>
</evidence>
<accession>A0A369IYE6</accession>
<comment type="caution">
    <text evidence="12">The sequence shown here is derived from an EMBL/GenBank/DDBJ whole genome shotgun (WGS) entry which is preliminary data.</text>
</comment>
<organism evidence="12 13">
    <name type="scientific">Hypsizygus marmoreus</name>
    <name type="common">White beech mushroom</name>
    <name type="synonym">Agaricus marmoreus</name>
    <dbReference type="NCBI Taxonomy" id="39966"/>
    <lineage>
        <taxon>Eukaryota</taxon>
        <taxon>Fungi</taxon>
        <taxon>Dikarya</taxon>
        <taxon>Basidiomycota</taxon>
        <taxon>Agaricomycotina</taxon>
        <taxon>Agaricomycetes</taxon>
        <taxon>Agaricomycetidae</taxon>
        <taxon>Agaricales</taxon>
        <taxon>Tricholomatineae</taxon>
        <taxon>Lyophyllaceae</taxon>
        <taxon>Hypsizygus</taxon>
    </lineage>
</organism>
<dbReference type="InterPro" id="IPR001594">
    <property type="entry name" value="Palmitoyltrfase_DHHC"/>
</dbReference>
<dbReference type="FunCoup" id="A0A369IYE6">
    <property type="interactions" value="195"/>
</dbReference>
<keyword evidence="2 10" id="KW-0808">Transferase</keyword>
<keyword evidence="4 10" id="KW-1133">Transmembrane helix</keyword>
<evidence type="ECO:0000256" key="6">
    <source>
        <dbReference type="ARBA" id="ARBA00023139"/>
    </source>
</evidence>
<feature type="transmembrane region" description="Helical" evidence="10">
    <location>
        <begin position="181"/>
        <end position="208"/>
    </location>
</feature>
<dbReference type="EC" id="2.3.1.225" evidence="10"/>
<feature type="transmembrane region" description="Helical" evidence="10">
    <location>
        <begin position="78"/>
        <end position="102"/>
    </location>
</feature>
<evidence type="ECO:0000256" key="1">
    <source>
        <dbReference type="ARBA" id="ARBA00004141"/>
    </source>
</evidence>
<name>A0A369IYE6_HYPMA</name>
<dbReference type="Pfam" id="PF01529">
    <property type="entry name" value="DHHC"/>
    <property type="match status" value="1"/>
</dbReference>
<feature type="transmembrane region" description="Helical" evidence="10">
    <location>
        <begin position="47"/>
        <end position="66"/>
    </location>
</feature>
<dbReference type="GO" id="GO:0016020">
    <property type="term" value="C:membrane"/>
    <property type="evidence" value="ECO:0007669"/>
    <property type="project" value="UniProtKB-SubCell"/>
</dbReference>
<dbReference type="PROSITE" id="PS50216">
    <property type="entry name" value="DHHC"/>
    <property type="match status" value="1"/>
</dbReference>
<reference evidence="12" key="1">
    <citation type="submission" date="2018-04" db="EMBL/GenBank/DDBJ databases">
        <title>Whole genome sequencing of Hypsizygus marmoreus.</title>
        <authorList>
            <person name="Choi I.-G."/>
            <person name="Min B."/>
            <person name="Kim J.-G."/>
            <person name="Kim S."/>
            <person name="Oh Y.-L."/>
            <person name="Kong W.-S."/>
            <person name="Park H."/>
            <person name="Jeong J."/>
            <person name="Song E.-S."/>
        </authorList>
    </citation>
    <scope>NUCLEOTIDE SEQUENCE [LARGE SCALE GENOMIC DNA]</scope>
    <source>
        <strain evidence="12">51987-8</strain>
    </source>
</reference>
<keyword evidence="8 10" id="KW-0012">Acyltransferase</keyword>
<evidence type="ECO:0000256" key="7">
    <source>
        <dbReference type="ARBA" id="ARBA00023288"/>
    </source>
</evidence>
<dbReference type="STRING" id="39966.A0A369IYE6"/>
<dbReference type="OrthoDB" id="9909019at2759"/>
<comment type="similarity">
    <text evidence="10">Belongs to the DHHC palmitoyltransferase family.</text>
</comment>
<evidence type="ECO:0000313" key="13">
    <source>
        <dbReference type="Proteomes" id="UP000076154"/>
    </source>
</evidence>
<dbReference type="InParanoid" id="A0A369IYE6"/>
<dbReference type="GO" id="GO:0019706">
    <property type="term" value="F:protein-cysteine S-palmitoyltransferase activity"/>
    <property type="evidence" value="ECO:0007669"/>
    <property type="project" value="UniProtKB-EC"/>
</dbReference>
<keyword evidence="13" id="KW-1185">Reference proteome</keyword>
<evidence type="ECO:0000256" key="8">
    <source>
        <dbReference type="ARBA" id="ARBA00023315"/>
    </source>
</evidence>
<comment type="subcellular location">
    <subcellularLocation>
        <location evidence="1">Membrane</location>
        <topology evidence="1">Multi-pass membrane protein</topology>
    </subcellularLocation>
</comment>
<evidence type="ECO:0000256" key="3">
    <source>
        <dbReference type="ARBA" id="ARBA00022692"/>
    </source>
</evidence>
<proteinExistence type="inferred from homology"/>
<evidence type="ECO:0000256" key="5">
    <source>
        <dbReference type="ARBA" id="ARBA00023136"/>
    </source>
</evidence>
<keyword evidence="7" id="KW-0449">Lipoprotein</keyword>
<dbReference type="Proteomes" id="UP000076154">
    <property type="component" value="Unassembled WGS sequence"/>
</dbReference>
<keyword evidence="5 10" id="KW-0472">Membrane</keyword>
<evidence type="ECO:0000256" key="2">
    <source>
        <dbReference type="ARBA" id="ARBA00022679"/>
    </source>
</evidence>
<evidence type="ECO:0000256" key="4">
    <source>
        <dbReference type="ARBA" id="ARBA00022989"/>
    </source>
</evidence>
<sequence length="352" mass="39350">MAPRKPLLSFNLATLSGSGSSSNASIPSSSDDDDDAVKKPWHHYLPLFGTVFLILAPHPSLLYVLVDFHLQTLHKPLLFAMHLIMTYTLTFMALSSLIVLVARDPGRVTSVDQGDGDEVGLREALMPDIDFSKPGSWCRKCWAPKPERTHHCSACGRCVLKMDHHCPWLGSKCIGHRTYPAFLHFLCTVSLLATYIAVMSIFALWYAFNNAYTVNADTPIHELFLAAAGLIFSLVVGSFFLYHVYLVSTNQTTIEHISPFILLRHLPPLPRTGHTLSDPPLEPELSGPQRRLVKDAHGAIHIYDVGWRKNWAQVFGCCHTFGWLLRLWIGGASPGDGKYFPRNPYEIERDSS</sequence>
<evidence type="ECO:0000259" key="11">
    <source>
        <dbReference type="Pfam" id="PF01529"/>
    </source>
</evidence>
<keyword evidence="3 10" id="KW-0812">Transmembrane</keyword>
<evidence type="ECO:0000313" key="12">
    <source>
        <dbReference type="EMBL" id="RDB14738.1"/>
    </source>
</evidence>
<feature type="domain" description="Palmitoyltransferase DHHC" evidence="11">
    <location>
        <begin position="134"/>
        <end position="257"/>
    </location>
</feature>
<dbReference type="EMBL" id="LUEZ02000096">
    <property type="protein sequence ID" value="RDB14738.1"/>
    <property type="molecule type" value="Genomic_DNA"/>
</dbReference>
<feature type="transmembrane region" description="Helical" evidence="10">
    <location>
        <begin position="220"/>
        <end position="245"/>
    </location>
</feature>
<comment type="catalytic activity">
    <reaction evidence="9 10">
        <text>L-cysteinyl-[protein] + hexadecanoyl-CoA = S-hexadecanoyl-L-cysteinyl-[protein] + CoA</text>
        <dbReference type="Rhea" id="RHEA:36683"/>
        <dbReference type="Rhea" id="RHEA-COMP:10131"/>
        <dbReference type="Rhea" id="RHEA-COMP:11032"/>
        <dbReference type="ChEBI" id="CHEBI:29950"/>
        <dbReference type="ChEBI" id="CHEBI:57287"/>
        <dbReference type="ChEBI" id="CHEBI:57379"/>
        <dbReference type="ChEBI" id="CHEBI:74151"/>
        <dbReference type="EC" id="2.3.1.225"/>
    </reaction>
</comment>
<dbReference type="InterPro" id="IPR039859">
    <property type="entry name" value="PFA4/ZDH16/20/ERF2-like"/>
</dbReference>